<name>A0ABU5HBK5_9BACT</name>
<dbReference type="PROSITE" id="PS51257">
    <property type="entry name" value="PROKAR_LIPOPROTEIN"/>
    <property type="match status" value="1"/>
</dbReference>
<sequence>MVRYLLVAACLLGVGCASAPKPAPTSTSEPAPGPERPVVSARQEDSGRRPYLTPAQVMKWMEDSKVQYRLDPKDSPPGGWAEELWPLRVEPLAAPRVAVDDGQRVLQEWPGNPKAEAFVLQAEEHYRARRYAEAARLYEQALTECPDCYLARAYLGDATLFGGDAAGALVHYQKAAETNPHDYRLYYFQGSALARLGRMDEAVEAWIWSLVLFPRNPVLRQFFQQHPELGLVVLDDVLAPRGFARKEGEEVIVEFDPDYGAAWLAFANCKALWLGEPTHRQEMTGTTERHFSSVEETECLASTAVVHEGQKNQSEEGPTDASLDRLTAVIRDGMITELVLFELAARVHPQYTLTLADEDRQRLREYVVRHVLLPVGRR</sequence>
<feature type="chain" id="PRO_5046629946" evidence="2">
    <location>
        <begin position="20"/>
        <end position="378"/>
    </location>
</feature>
<dbReference type="SMART" id="SM00028">
    <property type="entry name" value="TPR"/>
    <property type="match status" value="3"/>
</dbReference>
<feature type="signal peptide" evidence="2">
    <location>
        <begin position="1"/>
        <end position="19"/>
    </location>
</feature>
<evidence type="ECO:0000313" key="4">
    <source>
        <dbReference type="Proteomes" id="UP001291309"/>
    </source>
</evidence>
<comment type="caution">
    <text evidence="3">The sequence shown here is derived from an EMBL/GenBank/DDBJ whole genome shotgun (WGS) entry which is preliminary data.</text>
</comment>
<proteinExistence type="predicted"/>
<accession>A0ABU5HBK5</accession>
<dbReference type="Proteomes" id="UP001291309">
    <property type="component" value="Unassembled WGS sequence"/>
</dbReference>
<evidence type="ECO:0000256" key="1">
    <source>
        <dbReference type="SAM" id="MobiDB-lite"/>
    </source>
</evidence>
<protein>
    <submittedName>
        <fullName evidence="3">Tetratricopeptide repeat protein</fullName>
    </submittedName>
</protein>
<dbReference type="InterPro" id="IPR011990">
    <property type="entry name" value="TPR-like_helical_dom_sf"/>
</dbReference>
<dbReference type="InterPro" id="IPR019734">
    <property type="entry name" value="TPR_rpt"/>
</dbReference>
<evidence type="ECO:0000313" key="3">
    <source>
        <dbReference type="EMBL" id="MDY7230852.1"/>
    </source>
</evidence>
<reference evidence="3 4" key="1">
    <citation type="submission" date="2023-12" db="EMBL/GenBank/DDBJ databases">
        <title>the genome sequence of Hyalangium sp. s54d21.</title>
        <authorList>
            <person name="Zhang X."/>
        </authorList>
    </citation>
    <scope>NUCLEOTIDE SEQUENCE [LARGE SCALE GENOMIC DNA]</scope>
    <source>
        <strain evidence="4">s54d21</strain>
    </source>
</reference>
<feature type="region of interest" description="Disordered" evidence="1">
    <location>
        <begin position="18"/>
        <end position="48"/>
    </location>
</feature>
<dbReference type="EMBL" id="JAXIVS010000012">
    <property type="protein sequence ID" value="MDY7230852.1"/>
    <property type="molecule type" value="Genomic_DNA"/>
</dbReference>
<gene>
    <name evidence="3" type="ORF">SYV04_30940</name>
</gene>
<evidence type="ECO:0000256" key="2">
    <source>
        <dbReference type="SAM" id="SignalP"/>
    </source>
</evidence>
<dbReference type="SUPFAM" id="SSF48452">
    <property type="entry name" value="TPR-like"/>
    <property type="match status" value="1"/>
</dbReference>
<keyword evidence="4" id="KW-1185">Reference proteome</keyword>
<dbReference type="Pfam" id="PF13432">
    <property type="entry name" value="TPR_16"/>
    <property type="match status" value="1"/>
</dbReference>
<organism evidence="3 4">
    <name type="scientific">Hyalangium rubrum</name>
    <dbReference type="NCBI Taxonomy" id="3103134"/>
    <lineage>
        <taxon>Bacteria</taxon>
        <taxon>Pseudomonadati</taxon>
        <taxon>Myxococcota</taxon>
        <taxon>Myxococcia</taxon>
        <taxon>Myxococcales</taxon>
        <taxon>Cystobacterineae</taxon>
        <taxon>Archangiaceae</taxon>
        <taxon>Hyalangium</taxon>
    </lineage>
</organism>
<dbReference type="Gene3D" id="1.25.40.10">
    <property type="entry name" value="Tetratricopeptide repeat domain"/>
    <property type="match status" value="1"/>
</dbReference>
<keyword evidence="2" id="KW-0732">Signal</keyword>